<dbReference type="PANTHER" id="PTHR43611:SF3">
    <property type="entry name" value="FLAVIN MONONUCLEOTIDE HYDROLASE 1, CHLOROPLATIC"/>
    <property type="match status" value="1"/>
</dbReference>
<gene>
    <name evidence="1" type="ORF">BT62DRAFT_922697</name>
</gene>
<dbReference type="SUPFAM" id="SSF56784">
    <property type="entry name" value="HAD-like"/>
    <property type="match status" value="1"/>
</dbReference>
<dbReference type="EMBL" id="MU250552">
    <property type="protein sequence ID" value="KAG7442267.1"/>
    <property type="molecule type" value="Genomic_DNA"/>
</dbReference>
<accession>A0A9P8APW3</accession>
<evidence type="ECO:0000313" key="2">
    <source>
        <dbReference type="Proteomes" id="UP000812287"/>
    </source>
</evidence>
<dbReference type="InterPro" id="IPR036412">
    <property type="entry name" value="HAD-like_sf"/>
</dbReference>
<dbReference type="PANTHER" id="PTHR43611">
    <property type="entry name" value="ALPHA-D-GLUCOSE 1-PHOSPHATE PHOSPHATASE"/>
    <property type="match status" value="1"/>
</dbReference>
<organism evidence="1 2">
    <name type="scientific">Guyanagaster necrorhizus</name>
    <dbReference type="NCBI Taxonomy" id="856835"/>
    <lineage>
        <taxon>Eukaryota</taxon>
        <taxon>Fungi</taxon>
        <taxon>Dikarya</taxon>
        <taxon>Basidiomycota</taxon>
        <taxon>Agaricomycotina</taxon>
        <taxon>Agaricomycetes</taxon>
        <taxon>Agaricomycetidae</taxon>
        <taxon>Agaricales</taxon>
        <taxon>Marasmiineae</taxon>
        <taxon>Physalacriaceae</taxon>
        <taxon>Guyanagaster</taxon>
    </lineage>
</organism>
<dbReference type="GeneID" id="66106723"/>
<evidence type="ECO:0000313" key="1">
    <source>
        <dbReference type="EMBL" id="KAG7442267.1"/>
    </source>
</evidence>
<dbReference type="OrthoDB" id="2012566at2759"/>
<protein>
    <submittedName>
        <fullName evidence="1">Uncharacterized protein</fullName>
    </submittedName>
</protein>
<dbReference type="RefSeq" id="XP_043035767.1">
    <property type="nucleotide sequence ID" value="XM_043184426.1"/>
</dbReference>
<dbReference type="InterPro" id="IPR023214">
    <property type="entry name" value="HAD_sf"/>
</dbReference>
<reference evidence="1" key="1">
    <citation type="submission" date="2020-11" db="EMBL/GenBank/DDBJ databases">
        <title>Adaptations for nitrogen fixation in a non-lichenized fungal sporocarp promotes dispersal by wood-feeding termites.</title>
        <authorList>
            <consortium name="DOE Joint Genome Institute"/>
            <person name="Koch R.A."/>
            <person name="Yoon G."/>
            <person name="Arayal U."/>
            <person name="Lail K."/>
            <person name="Amirebrahimi M."/>
            <person name="Labutti K."/>
            <person name="Lipzen A."/>
            <person name="Riley R."/>
            <person name="Barry K."/>
            <person name="Henrissat B."/>
            <person name="Grigoriev I.V."/>
            <person name="Herr J.R."/>
            <person name="Aime M.C."/>
        </authorList>
    </citation>
    <scope>NUCLEOTIDE SEQUENCE</scope>
    <source>
        <strain evidence="1">MCA 3950</strain>
    </source>
</reference>
<name>A0A9P8APW3_9AGAR</name>
<proteinExistence type="predicted"/>
<dbReference type="Proteomes" id="UP000812287">
    <property type="component" value="Unassembled WGS sequence"/>
</dbReference>
<sequence length="295" mass="33880">MPMAPYDAIICDLSDLLFTWSARSNCTLSTELPLLNFSSSTWLEYEKGRISQETCYARLGHEFSLDPVDIRKAAEDSCASLKWDTNLENFFHGLKDENRETMCVFAMFNISQPGYEALWSVSADMNWSIFDSIFTSFAAGRRKPDLGFYRLFRAKEEVVVSMMDEMLMYVNEDGVIQTYFDQTRPQIDPVVCVNALSIFYSYGRGNEMNQTLEWVYQVLLHRVYIQGSRYCETAECFLFFLYRFISGCNNPVIHSRFYPLLKDRVTEKIGTEGDGLAFAILSEGSSVKMEDGTLV</sequence>
<dbReference type="Gene3D" id="3.40.50.1000">
    <property type="entry name" value="HAD superfamily/HAD-like"/>
    <property type="match status" value="1"/>
</dbReference>
<keyword evidence="2" id="KW-1185">Reference proteome</keyword>
<comment type="caution">
    <text evidence="1">The sequence shown here is derived from an EMBL/GenBank/DDBJ whole genome shotgun (WGS) entry which is preliminary data.</text>
</comment>
<dbReference type="AlphaFoldDB" id="A0A9P8APW3"/>